<evidence type="ECO:0000256" key="2">
    <source>
        <dbReference type="SAM" id="SignalP"/>
    </source>
</evidence>
<evidence type="ECO:0000313" key="3">
    <source>
        <dbReference type="EMBL" id="GGC30849.1"/>
    </source>
</evidence>
<feature type="signal peptide" evidence="2">
    <location>
        <begin position="1"/>
        <end position="24"/>
    </location>
</feature>
<reference evidence="4" key="1">
    <citation type="journal article" date="2019" name="Int. J. Syst. Evol. Microbiol.">
        <title>The Global Catalogue of Microorganisms (GCM) 10K type strain sequencing project: providing services to taxonomists for standard genome sequencing and annotation.</title>
        <authorList>
            <consortium name="The Broad Institute Genomics Platform"/>
            <consortium name="The Broad Institute Genome Sequencing Center for Infectious Disease"/>
            <person name="Wu L."/>
            <person name="Ma J."/>
        </authorList>
    </citation>
    <scope>NUCLEOTIDE SEQUENCE [LARGE SCALE GENOMIC DNA]</scope>
    <source>
        <strain evidence="4">CCM 7132</strain>
    </source>
</reference>
<dbReference type="EMBL" id="BMCH01000003">
    <property type="protein sequence ID" value="GGC30849.1"/>
    <property type="molecule type" value="Genomic_DNA"/>
</dbReference>
<protein>
    <submittedName>
        <fullName evidence="3">Uncharacterized protein</fullName>
    </submittedName>
</protein>
<sequence length="180" mass="18435">MFPRSFAAFAASLSLCLVPLTASAATNPASGMAAKPPVPGTSASSAAPAATPATQSTISFTLKEVGGGLGYEWGKGVLHHNGRDIPFEIGGGGIASLGYITVKGTGTVKDLARLDQFDGTYWTVKADAAIGSGVGAAVLENQYGVKLDLKMNISGAHVGASVMRLRFRLLPEKTEKLVAQ</sequence>
<accession>A0ABQ1LYV2</accession>
<comment type="caution">
    <text evidence="3">The sequence shown here is derived from an EMBL/GenBank/DDBJ whole genome shotgun (WGS) entry which is preliminary data.</text>
</comment>
<feature type="chain" id="PRO_5046029008" evidence="2">
    <location>
        <begin position="25"/>
        <end position="180"/>
    </location>
</feature>
<evidence type="ECO:0000313" key="4">
    <source>
        <dbReference type="Proteomes" id="UP000637769"/>
    </source>
</evidence>
<feature type="compositionally biased region" description="Low complexity" evidence="1">
    <location>
        <begin position="40"/>
        <end position="50"/>
    </location>
</feature>
<evidence type="ECO:0000256" key="1">
    <source>
        <dbReference type="SAM" id="MobiDB-lite"/>
    </source>
</evidence>
<dbReference type="Proteomes" id="UP000637769">
    <property type="component" value="Unassembled WGS sequence"/>
</dbReference>
<organism evidence="3 4">
    <name type="scientific">Asaia siamensis</name>
    <dbReference type="NCBI Taxonomy" id="110479"/>
    <lineage>
        <taxon>Bacteria</taxon>
        <taxon>Pseudomonadati</taxon>
        <taxon>Pseudomonadota</taxon>
        <taxon>Alphaproteobacteria</taxon>
        <taxon>Acetobacterales</taxon>
        <taxon>Acetobacteraceae</taxon>
        <taxon>Asaia</taxon>
    </lineage>
</organism>
<keyword evidence="4" id="KW-1185">Reference proteome</keyword>
<keyword evidence="2" id="KW-0732">Signal</keyword>
<name>A0ABQ1LYV2_9PROT</name>
<dbReference type="RefSeq" id="WP_188426186.1">
    <property type="nucleotide sequence ID" value="NZ_BMCH01000003.1"/>
</dbReference>
<proteinExistence type="predicted"/>
<feature type="region of interest" description="Disordered" evidence="1">
    <location>
        <begin position="31"/>
        <end position="50"/>
    </location>
</feature>
<gene>
    <name evidence="3" type="ORF">GCM10007207_15460</name>
</gene>